<evidence type="ECO:0000256" key="4">
    <source>
        <dbReference type="ARBA" id="ARBA00023098"/>
    </source>
</evidence>
<dbReference type="Gene3D" id="2.160.10.10">
    <property type="entry name" value="Hexapeptide repeat proteins"/>
    <property type="match status" value="1"/>
</dbReference>
<evidence type="ECO:0000256" key="1">
    <source>
        <dbReference type="ARBA" id="ARBA00022516"/>
    </source>
</evidence>
<dbReference type="PIRSF" id="PIRSF000456">
    <property type="entry name" value="UDP-GlcNAc_acltr"/>
    <property type="match status" value="1"/>
</dbReference>
<sequence>MATSDGLVVGSAFGHHARMPDCDIHPTAVIHPQAELEAGVEVGAYAVIGPDVRIGAGTIVGPHAVLEGPLRLGPRNHLAAHVTLGLPPQDDGYAGEPTELVIGSDNRFREFFTAHRASTKEDGVTRIGSHNLFMAYSHIGHDGRIGDRVTISNASQLAGHVQVENRAYISAVCGVHQFVRIGSLSMVGGGAVVTQDVAPYCTVTGNRARLRGLNHRGLQRAGLDAGERRRIRQAYDLVFRRGLTLEQARQAIADDPGLATPWIEALVAFMTGSDRGLVR</sequence>
<dbReference type="InterPro" id="IPR037157">
    <property type="entry name" value="Acetyltransf_C_sf"/>
</dbReference>
<reference evidence="7 8" key="1">
    <citation type="submission" date="2024-02" db="EMBL/GenBank/DDBJ databases">
        <title>New especies of Spiribacter isolated from saline water.</title>
        <authorList>
            <person name="Leon M.J."/>
            <person name="De La Haba R."/>
            <person name="Sanchez-Porro C."/>
            <person name="Ventosa A."/>
        </authorList>
    </citation>
    <scope>NUCLEOTIDE SEQUENCE [LARGE SCALE GENOMIC DNA]</scope>
    <source>
        <strain evidence="8">ag22IC6-390</strain>
    </source>
</reference>
<dbReference type="PANTHER" id="PTHR43480:SF1">
    <property type="entry name" value="ACYL-[ACYL-CARRIER-PROTEIN]--UDP-N-ACETYLGLUCOSAMINE O-ACYLTRANSFERASE, MITOCHONDRIAL-RELATED"/>
    <property type="match status" value="1"/>
</dbReference>
<proteinExistence type="predicted"/>
<dbReference type="NCBIfam" id="NF003657">
    <property type="entry name" value="PRK05289.1"/>
    <property type="match status" value="1"/>
</dbReference>
<evidence type="ECO:0000313" key="7">
    <source>
        <dbReference type="EMBL" id="MEX0469186.1"/>
    </source>
</evidence>
<protein>
    <submittedName>
        <fullName evidence="7">Acyl-ACP--UDP-N-acetylglucosamine O-acyltransferase</fullName>
        <ecNumber evidence="7">2.3.1.129</ecNumber>
    </submittedName>
</protein>
<dbReference type="NCBIfam" id="TIGR01852">
    <property type="entry name" value="lipid_A_lpxA"/>
    <property type="match status" value="1"/>
</dbReference>
<dbReference type="SUPFAM" id="SSF51161">
    <property type="entry name" value="Trimeric LpxA-like enzymes"/>
    <property type="match status" value="1"/>
</dbReference>
<evidence type="ECO:0000256" key="5">
    <source>
        <dbReference type="ARBA" id="ARBA00023315"/>
    </source>
</evidence>
<dbReference type="GO" id="GO:0008780">
    <property type="term" value="F:acyl-[acyl-carrier-protein]-UDP-N-acetylglucosamine O-acyltransferase activity"/>
    <property type="evidence" value="ECO:0007669"/>
    <property type="project" value="UniProtKB-EC"/>
</dbReference>
<dbReference type="InterPro" id="IPR011004">
    <property type="entry name" value="Trimer_LpxA-like_sf"/>
</dbReference>
<dbReference type="InterPro" id="IPR029098">
    <property type="entry name" value="Acetyltransf_C"/>
</dbReference>
<dbReference type="RefSeq" id="WP_367991066.1">
    <property type="nucleotide sequence ID" value="NZ_JBAKFM010000002.1"/>
</dbReference>
<evidence type="ECO:0000256" key="3">
    <source>
        <dbReference type="ARBA" id="ARBA00022679"/>
    </source>
</evidence>
<keyword evidence="4" id="KW-0443">Lipid metabolism</keyword>
<dbReference type="InterPro" id="IPR010137">
    <property type="entry name" value="Lipid_A_LpxA"/>
</dbReference>
<accession>A0ABV3TEM5</accession>
<dbReference type="CDD" id="cd03351">
    <property type="entry name" value="LbH_UDP-GlcNAc_AT"/>
    <property type="match status" value="1"/>
</dbReference>
<feature type="domain" description="UDP N-acetylglucosamine O-acyltransferase C-terminal" evidence="6">
    <location>
        <begin position="196"/>
        <end position="278"/>
    </location>
</feature>
<dbReference type="InterPro" id="IPR001451">
    <property type="entry name" value="Hexapep"/>
</dbReference>
<keyword evidence="2" id="KW-0441">Lipid A biosynthesis</keyword>
<gene>
    <name evidence="7" type="primary">lpxA</name>
    <name evidence="7" type="ORF">V6X73_05545</name>
</gene>
<dbReference type="Gene3D" id="1.20.1180.10">
    <property type="entry name" value="Udp N-acetylglucosamine O-acyltransferase, C-terminal domain"/>
    <property type="match status" value="1"/>
</dbReference>
<dbReference type="Pfam" id="PF00132">
    <property type="entry name" value="Hexapep"/>
    <property type="match status" value="1"/>
</dbReference>
<evidence type="ECO:0000256" key="2">
    <source>
        <dbReference type="ARBA" id="ARBA00022556"/>
    </source>
</evidence>
<name>A0ABV3TEM5_9GAMM</name>
<keyword evidence="8" id="KW-1185">Reference proteome</keyword>
<dbReference type="EMBL" id="JBAKFM010000002">
    <property type="protein sequence ID" value="MEX0469186.1"/>
    <property type="molecule type" value="Genomic_DNA"/>
</dbReference>
<keyword evidence="1" id="KW-0444">Lipid biosynthesis</keyword>
<dbReference type="Pfam" id="PF13720">
    <property type="entry name" value="Acetyltransf_11"/>
    <property type="match status" value="1"/>
</dbReference>
<evidence type="ECO:0000313" key="8">
    <source>
        <dbReference type="Proteomes" id="UP001556709"/>
    </source>
</evidence>
<keyword evidence="3 7" id="KW-0808">Transferase</keyword>
<comment type="caution">
    <text evidence="7">The sequence shown here is derived from an EMBL/GenBank/DDBJ whole genome shotgun (WGS) entry which is preliminary data.</text>
</comment>
<evidence type="ECO:0000259" key="6">
    <source>
        <dbReference type="Pfam" id="PF13720"/>
    </source>
</evidence>
<organism evidence="7 8">
    <name type="scientific">Spiribacter pallidus</name>
    <dbReference type="NCBI Taxonomy" id="1987936"/>
    <lineage>
        <taxon>Bacteria</taxon>
        <taxon>Pseudomonadati</taxon>
        <taxon>Pseudomonadota</taxon>
        <taxon>Gammaproteobacteria</taxon>
        <taxon>Chromatiales</taxon>
        <taxon>Ectothiorhodospiraceae</taxon>
        <taxon>Spiribacter</taxon>
    </lineage>
</organism>
<keyword evidence="5 7" id="KW-0012">Acyltransferase</keyword>
<dbReference type="EC" id="2.3.1.129" evidence="7"/>
<dbReference type="Proteomes" id="UP001556709">
    <property type="component" value="Unassembled WGS sequence"/>
</dbReference>
<dbReference type="PANTHER" id="PTHR43480">
    <property type="entry name" value="ACYL-[ACYL-CARRIER-PROTEIN]--UDP-N-ACETYLGLUCOSAMINE O-ACYLTRANSFERASE"/>
    <property type="match status" value="1"/>
</dbReference>